<proteinExistence type="predicted"/>
<reference evidence="2 3" key="1">
    <citation type="submission" date="2020-10" db="EMBL/GenBank/DDBJ databases">
        <title>Sequencing the genomes of 1000 actinobacteria strains.</title>
        <authorList>
            <person name="Klenk H.-P."/>
        </authorList>
    </citation>
    <scope>NUCLEOTIDE SEQUENCE [LARGE SCALE GENOMIC DNA]</scope>
    <source>
        <strain evidence="2 3">DSM 46744</strain>
    </source>
</reference>
<accession>A0ABR9JMI6</accession>
<gene>
    <name evidence="2" type="ORF">H4W34_001610</name>
</gene>
<feature type="region of interest" description="Disordered" evidence="1">
    <location>
        <begin position="1"/>
        <end position="52"/>
    </location>
</feature>
<keyword evidence="3" id="KW-1185">Reference proteome</keyword>
<comment type="caution">
    <text evidence="2">The sequence shown here is derived from an EMBL/GenBank/DDBJ whole genome shotgun (WGS) entry which is preliminary data.</text>
</comment>
<name>A0ABR9JMI6_9ACTN</name>
<protein>
    <submittedName>
        <fullName evidence="2">Uncharacterized protein</fullName>
    </submittedName>
</protein>
<dbReference type="Proteomes" id="UP000627838">
    <property type="component" value="Unassembled WGS sequence"/>
</dbReference>
<organism evidence="2 3">
    <name type="scientific">Actinomadura algeriensis</name>
    <dbReference type="NCBI Taxonomy" id="1679523"/>
    <lineage>
        <taxon>Bacteria</taxon>
        <taxon>Bacillati</taxon>
        <taxon>Actinomycetota</taxon>
        <taxon>Actinomycetes</taxon>
        <taxon>Streptosporangiales</taxon>
        <taxon>Thermomonosporaceae</taxon>
        <taxon>Actinomadura</taxon>
    </lineage>
</organism>
<evidence type="ECO:0000313" key="2">
    <source>
        <dbReference type="EMBL" id="MBE1531777.1"/>
    </source>
</evidence>
<sequence>MSRTTRSDGIGVRATAQIEPSHSPPARTGTTRRGSIPSGPAGTKIGSLERAIFRKTPQARRCAVTCGGTRRPTIVETRAGSVASCGPE</sequence>
<dbReference type="EMBL" id="JADBDZ010000001">
    <property type="protein sequence ID" value="MBE1531777.1"/>
    <property type="molecule type" value="Genomic_DNA"/>
</dbReference>
<evidence type="ECO:0000313" key="3">
    <source>
        <dbReference type="Proteomes" id="UP000627838"/>
    </source>
</evidence>
<dbReference type="RefSeq" id="WP_225961066.1">
    <property type="nucleotide sequence ID" value="NZ_JADBDZ010000001.1"/>
</dbReference>
<evidence type="ECO:0000256" key="1">
    <source>
        <dbReference type="SAM" id="MobiDB-lite"/>
    </source>
</evidence>